<dbReference type="Pfam" id="PF00855">
    <property type="entry name" value="PWWP"/>
    <property type="match status" value="1"/>
</dbReference>
<feature type="compositionally biased region" description="Basic and acidic residues" evidence="1">
    <location>
        <begin position="92"/>
        <end position="115"/>
    </location>
</feature>
<feature type="region of interest" description="Disordered" evidence="1">
    <location>
        <begin position="73"/>
        <end position="116"/>
    </location>
</feature>
<feature type="compositionally biased region" description="Basic and acidic residues" evidence="1">
    <location>
        <begin position="1"/>
        <end position="19"/>
    </location>
</feature>
<feature type="domain" description="PWWP" evidence="2">
    <location>
        <begin position="771"/>
        <end position="832"/>
    </location>
</feature>
<feature type="compositionally biased region" description="Basic and acidic residues" evidence="1">
    <location>
        <begin position="228"/>
        <end position="240"/>
    </location>
</feature>
<dbReference type="SUPFAM" id="SSF63748">
    <property type="entry name" value="Tudor/PWWP/MBT"/>
    <property type="match status" value="1"/>
</dbReference>
<feature type="compositionally biased region" description="Basic and acidic residues" evidence="1">
    <location>
        <begin position="425"/>
        <end position="434"/>
    </location>
</feature>
<feature type="compositionally biased region" description="Basic and acidic residues" evidence="1">
    <location>
        <begin position="353"/>
        <end position="362"/>
    </location>
</feature>
<feature type="compositionally biased region" description="Polar residues" evidence="1">
    <location>
        <begin position="461"/>
        <end position="480"/>
    </location>
</feature>
<dbReference type="Proteomes" id="UP001190926">
    <property type="component" value="Unassembled WGS sequence"/>
</dbReference>
<feature type="region of interest" description="Disordered" evidence="1">
    <location>
        <begin position="1"/>
        <end position="48"/>
    </location>
</feature>
<name>A0AAD4JS25_PERFH</name>
<evidence type="ECO:0000259" key="2">
    <source>
        <dbReference type="PROSITE" id="PS50812"/>
    </source>
</evidence>
<evidence type="ECO:0000313" key="4">
    <source>
        <dbReference type="Proteomes" id="UP001190926"/>
    </source>
</evidence>
<feature type="compositionally biased region" description="Basic residues" evidence="1">
    <location>
        <begin position="1219"/>
        <end position="1229"/>
    </location>
</feature>
<feature type="region of interest" description="Disordered" evidence="1">
    <location>
        <begin position="1001"/>
        <end position="1061"/>
    </location>
</feature>
<dbReference type="EMBL" id="SDAM02000001">
    <property type="protein sequence ID" value="KAH6838125.1"/>
    <property type="molecule type" value="Genomic_DNA"/>
</dbReference>
<sequence>MKIDPEILIMEDERGDGGHDGSGGAPPEPPLSGKLAGESVVENTGSDNRAEEVFEEGDGEEIMVEVVGSDVYVDGVSGNGEGDCEMGEAEDLEGRVVEKNEESTDVSREGDDNKMAEGCLGLLESRDDKDGVTEKVDIDLSKSVGDEGEKVAALPLGGSGGVVDEAQNPGIKATDESSSEASVPPTKVVGESAMDISEEEKTKDEAVDKDISDLVTPESSNHPVETVSDEKSNLADKREVLPSSNNSTSHDHAAVDSVKSHGETEETHDDIDGAAGQVHSVNVSGGGELLDSGTQKDGSFRGKVECPSTDGDIGIQDNYASEKDVLAAESKDSIPKPDALISDVADESQSCLDELHGAKIEPDDQTDGASHTAGPESIHENSCDSRRGETGGEKFDNVLGIKDVASNTNLQDLCSVGNDECSKTEGELETHKAQNDVISSTPIQLADGGDTAEVKDDAEENVQNNTSLSCPKESVQSDSDQPVIASTVEAETAPTVGAETSDQNAVISQVKFVDEAESCVKGEDINSEILGKSLAGHEKAEIPALDDSAENMHLPEDGGRSKVETADAMVTEDHVPCHDLTSEAPISVVGVCGSPHSTKQVVALQITETSDHEADKLEHTNMVPNEVTSVAADSDTVHVSIIPEGTSNTESHVSSTDISLLDGDGIQENCDEVYKSKEADEIPRESNGFYVVETLEGNTSEAKPMDVEEERESDRTYHGGQEVDPELATEEPFESDKLKMSNEEPVNYAGFLRMKQSGYLTSPENEGCFTPSDLVWGKVRSHPWWPGQIFDPEDASEKAVKYYKKDSFLVAYFGDQTFAWNDSSALKPFRSYFSQIEKQSNSESFHNAVNCALEEVERRVHLGLSCSCIPKDDYAKIETQVMENTGIREESSRRYGVDQSSCASRFEPNELIEFLRAVAPRASSGADQLDLVIARAQLSAFCSFKGYRSPTEFPSAEDLLEIDGDTEQVSDEAVASHKHRHIPKEGAQSRKERSLMELMGDGEYSPDAEDDLVAGDLGKSVPLSSGKKRKALDPLAEGSDKRVSFSAAKVPTPTSQAPKPSFKIGECIRRVASQLTGSTSLVKGSNDEMAVDGSPSIYEPSEKQSMVVSSESLSVSDLLSQLELAAQDPKKRHIVQNDIRSFFMGFRSSIALSRRGRKKRSEQAVGGSGEEFEFDDVNDSYWTDRIVQNYSAEQLLHERMNGTGNLQLVPFNVEKSVKVGRKSHSRKRLSSGNSPTSAPEFDENAKRIKQESSPAELILNFAERNCVPSEINLNKMFRRFGPLMESETEVDHESGSAKVIFKRGSDAEVARNSAEKFSIFGPVLVNYQIGYSPVISVKILPVTITQIQEEATMML</sequence>
<dbReference type="Gene3D" id="2.30.30.140">
    <property type="match status" value="1"/>
</dbReference>
<evidence type="ECO:0000256" key="1">
    <source>
        <dbReference type="SAM" id="MobiDB-lite"/>
    </source>
</evidence>
<feature type="region of interest" description="Disordered" evidence="1">
    <location>
        <begin position="1219"/>
        <end position="1245"/>
    </location>
</feature>
<comment type="caution">
    <text evidence="3">The sequence shown here is derived from an EMBL/GenBank/DDBJ whole genome shotgun (WGS) entry which is preliminary data.</text>
</comment>
<dbReference type="PANTHER" id="PTHR42851:SF4">
    <property type="entry name" value="PWWP DOMAIN-CONTAINING PROTEIN"/>
    <property type="match status" value="1"/>
</dbReference>
<feature type="compositionally biased region" description="Basic and acidic residues" evidence="1">
    <location>
        <begin position="199"/>
        <end position="212"/>
    </location>
</feature>
<feature type="compositionally biased region" description="Acidic residues" evidence="1">
    <location>
        <begin position="82"/>
        <end position="91"/>
    </location>
</feature>
<dbReference type="CDD" id="cd05162">
    <property type="entry name" value="PWWP"/>
    <property type="match status" value="1"/>
</dbReference>
<keyword evidence="4" id="KW-1185">Reference proteome</keyword>
<feature type="compositionally biased region" description="Basic and acidic residues" evidence="1">
    <location>
        <begin position="249"/>
        <end position="265"/>
    </location>
</feature>
<feature type="compositionally biased region" description="Basic and acidic residues" evidence="1">
    <location>
        <begin position="320"/>
        <end position="335"/>
    </location>
</feature>
<evidence type="ECO:0000313" key="3">
    <source>
        <dbReference type="EMBL" id="KAH6838125.1"/>
    </source>
</evidence>
<dbReference type="InterPro" id="IPR000313">
    <property type="entry name" value="PWWP_dom"/>
</dbReference>
<feature type="region of interest" description="Disordered" evidence="1">
    <location>
        <begin position="143"/>
        <end position="394"/>
    </location>
</feature>
<feature type="compositionally biased region" description="Basic and acidic residues" evidence="1">
    <location>
        <begin position="377"/>
        <end position="394"/>
    </location>
</feature>
<dbReference type="PANTHER" id="PTHR42851">
    <property type="entry name" value="ALDOLASE-RELATED"/>
    <property type="match status" value="1"/>
</dbReference>
<proteinExistence type="predicted"/>
<feature type="compositionally biased region" description="Acidic residues" evidence="1">
    <location>
        <begin position="723"/>
        <end position="733"/>
    </location>
</feature>
<reference evidence="3 4" key="1">
    <citation type="journal article" date="2021" name="Nat. Commun.">
        <title>Incipient diploidization of the medicinal plant Perilla within 10,000 years.</title>
        <authorList>
            <person name="Zhang Y."/>
            <person name="Shen Q."/>
            <person name="Leng L."/>
            <person name="Zhang D."/>
            <person name="Chen S."/>
            <person name="Shi Y."/>
            <person name="Ning Z."/>
            <person name="Chen S."/>
        </authorList>
    </citation>
    <scope>NUCLEOTIDE SEQUENCE [LARGE SCALE GENOMIC DNA]</scope>
    <source>
        <strain evidence="4">cv. PC099</strain>
    </source>
</reference>
<dbReference type="PROSITE" id="PS50812">
    <property type="entry name" value="PWWP"/>
    <property type="match status" value="1"/>
</dbReference>
<gene>
    <name evidence="3" type="ORF">C2S53_001216</name>
</gene>
<accession>A0AAD4JS25</accession>
<protein>
    <recommendedName>
        <fullName evidence="2">PWWP domain-containing protein</fullName>
    </recommendedName>
</protein>
<dbReference type="SMART" id="SM00293">
    <property type="entry name" value="PWWP"/>
    <property type="match status" value="1"/>
</dbReference>
<organism evidence="3 4">
    <name type="scientific">Perilla frutescens var. hirtella</name>
    <name type="common">Perilla citriodora</name>
    <name type="synonym">Perilla setoyensis</name>
    <dbReference type="NCBI Taxonomy" id="608512"/>
    <lineage>
        <taxon>Eukaryota</taxon>
        <taxon>Viridiplantae</taxon>
        <taxon>Streptophyta</taxon>
        <taxon>Embryophyta</taxon>
        <taxon>Tracheophyta</taxon>
        <taxon>Spermatophyta</taxon>
        <taxon>Magnoliopsida</taxon>
        <taxon>eudicotyledons</taxon>
        <taxon>Gunneridae</taxon>
        <taxon>Pentapetalae</taxon>
        <taxon>asterids</taxon>
        <taxon>lamiids</taxon>
        <taxon>Lamiales</taxon>
        <taxon>Lamiaceae</taxon>
        <taxon>Nepetoideae</taxon>
        <taxon>Elsholtzieae</taxon>
        <taxon>Perilla</taxon>
    </lineage>
</organism>
<feature type="region of interest" description="Disordered" evidence="1">
    <location>
        <begin position="697"/>
        <end position="736"/>
    </location>
</feature>
<dbReference type="InterPro" id="IPR053063">
    <property type="entry name" value="PWWP_domain_containing_PDP"/>
</dbReference>
<feature type="region of interest" description="Disordered" evidence="1">
    <location>
        <begin position="425"/>
        <end position="480"/>
    </location>
</feature>
<feature type="compositionally biased region" description="Acidic residues" evidence="1">
    <location>
        <begin position="1004"/>
        <end position="1013"/>
    </location>
</feature>